<dbReference type="AlphaFoldDB" id="A0ABD3LHN1"/>
<feature type="domain" description="EamA" evidence="7">
    <location>
        <begin position="86"/>
        <end position="211"/>
    </location>
</feature>
<keyword evidence="4 6" id="KW-1133">Transmembrane helix</keyword>
<proteinExistence type="inferred from homology"/>
<name>A0ABD3LHN1_EUCGL</name>
<evidence type="ECO:0000256" key="2">
    <source>
        <dbReference type="ARBA" id="ARBA00007635"/>
    </source>
</evidence>
<dbReference type="Proteomes" id="UP001634007">
    <property type="component" value="Unassembled WGS sequence"/>
</dbReference>
<feature type="transmembrane region" description="Helical" evidence="6">
    <location>
        <begin position="133"/>
        <end position="153"/>
    </location>
</feature>
<gene>
    <name evidence="8" type="ORF">ACJRO7_011896</name>
</gene>
<evidence type="ECO:0000259" key="7">
    <source>
        <dbReference type="Pfam" id="PF00892"/>
    </source>
</evidence>
<feature type="transmembrane region" description="Helical" evidence="6">
    <location>
        <begin position="68"/>
        <end position="88"/>
    </location>
</feature>
<evidence type="ECO:0000313" key="8">
    <source>
        <dbReference type="EMBL" id="KAL3750988.1"/>
    </source>
</evidence>
<comment type="similarity">
    <text evidence="2">Belongs to the drug/metabolite transporter (DMT) superfamily. Plant drug/metabolite exporter (P-DME) (TC 2.A.7.4) family.</text>
</comment>
<protein>
    <recommendedName>
        <fullName evidence="7">EamA domain-containing protein</fullName>
    </recommendedName>
</protein>
<evidence type="ECO:0000256" key="3">
    <source>
        <dbReference type="ARBA" id="ARBA00022692"/>
    </source>
</evidence>
<feature type="transmembrane region" description="Helical" evidence="6">
    <location>
        <begin position="247"/>
        <end position="267"/>
    </location>
</feature>
<feature type="transmembrane region" description="Helical" evidence="6">
    <location>
        <begin position="279"/>
        <end position="300"/>
    </location>
</feature>
<sequence>MLESPNQSAVICIFRLRRRRQKPNSSKNSSSNAKASTLLALLGAALLPSPSPPPLKSAAERRPMDTRLAVPVVGMVMAECAQVGLMIVSKAVMSNGMSNLVFVFYSNAFASLILLPASLIFHRSGRPPLTPSLVLQFFVLGLLGCLAQILGYAGINYSSPTLGSALLNLVPAFTFVLAIIFRLERLDWSSSSSLAKCAGTIVCIAGAFIVTLYKGPAIVTTSTSSLSNLHNEVFNLHHKLLTPESNWVLGGLFLVADCVMTSSWLIVQASVLKKYPAELIIVFFYCFFVAIQSAAISFFVERKSSAWSLKDNMRLMAVLYSAVFGSAFQVGVSTWCLHRTGPVFVSMFKPLGIVIAAVAGVLFLGDNFYLGSLVGSVAIAVGFYSVMWGKAKEEKKDLVISVGDVKLNKKKVPLLQTIVEEM</sequence>
<evidence type="ECO:0000256" key="6">
    <source>
        <dbReference type="SAM" id="Phobius"/>
    </source>
</evidence>
<feature type="transmembrane region" description="Helical" evidence="6">
    <location>
        <begin position="344"/>
        <end position="363"/>
    </location>
</feature>
<feature type="transmembrane region" description="Helical" evidence="6">
    <location>
        <begin position="315"/>
        <end position="337"/>
    </location>
</feature>
<evidence type="ECO:0000313" key="9">
    <source>
        <dbReference type="Proteomes" id="UP001634007"/>
    </source>
</evidence>
<feature type="transmembrane region" description="Helical" evidence="6">
    <location>
        <begin position="165"/>
        <end position="183"/>
    </location>
</feature>
<keyword evidence="3 6" id="KW-0812">Transmembrane</keyword>
<feature type="transmembrane region" description="Helical" evidence="6">
    <location>
        <begin position="369"/>
        <end position="388"/>
    </location>
</feature>
<dbReference type="InterPro" id="IPR000620">
    <property type="entry name" value="EamA_dom"/>
</dbReference>
<organism evidence="8 9">
    <name type="scientific">Eucalyptus globulus</name>
    <name type="common">Tasmanian blue gum</name>
    <dbReference type="NCBI Taxonomy" id="34317"/>
    <lineage>
        <taxon>Eukaryota</taxon>
        <taxon>Viridiplantae</taxon>
        <taxon>Streptophyta</taxon>
        <taxon>Embryophyta</taxon>
        <taxon>Tracheophyta</taxon>
        <taxon>Spermatophyta</taxon>
        <taxon>Magnoliopsida</taxon>
        <taxon>eudicotyledons</taxon>
        <taxon>Gunneridae</taxon>
        <taxon>Pentapetalae</taxon>
        <taxon>rosids</taxon>
        <taxon>malvids</taxon>
        <taxon>Myrtales</taxon>
        <taxon>Myrtaceae</taxon>
        <taxon>Myrtoideae</taxon>
        <taxon>Eucalypteae</taxon>
        <taxon>Eucalyptus</taxon>
    </lineage>
</organism>
<dbReference type="PANTHER" id="PTHR31218">
    <property type="entry name" value="WAT1-RELATED PROTEIN"/>
    <property type="match status" value="1"/>
</dbReference>
<dbReference type="InterPro" id="IPR037185">
    <property type="entry name" value="EmrE-like"/>
</dbReference>
<evidence type="ECO:0000256" key="1">
    <source>
        <dbReference type="ARBA" id="ARBA00004141"/>
    </source>
</evidence>
<comment type="caution">
    <text evidence="8">The sequence shown here is derived from an EMBL/GenBank/DDBJ whole genome shotgun (WGS) entry which is preliminary data.</text>
</comment>
<keyword evidence="5 6" id="KW-0472">Membrane</keyword>
<feature type="transmembrane region" description="Helical" evidence="6">
    <location>
        <begin position="100"/>
        <end position="121"/>
    </location>
</feature>
<evidence type="ECO:0000256" key="5">
    <source>
        <dbReference type="ARBA" id="ARBA00023136"/>
    </source>
</evidence>
<dbReference type="GO" id="GO:0016020">
    <property type="term" value="C:membrane"/>
    <property type="evidence" value="ECO:0007669"/>
    <property type="project" value="UniProtKB-SubCell"/>
</dbReference>
<dbReference type="InterPro" id="IPR030184">
    <property type="entry name" value="WAT1-related"/>
</dbReference>
<dbReference type="EMBL" id="JBJKBG010000002">
    <property type="protein sequence ID" value="KAL3750988.1"/>
    <property type="molecule type" value="Genomic_DNA"/>
</dbReference>
<comment type="subcellular location">
    <subcellularLocation>
        <location evidence="1">Membrane</location>
        <topology evidence="1">Multi-pass membrane protein</topology>
    </subcellularLocation>
</comment>
<dbReference type="Pfam" id="PF00892">
    <property type="entry name" value="EamA"/>
    <property type="match status" value="2"/>
</dbReference>
<accession>A0ABD3LHN1</accession>
<dbReference type="SUPFAM" id="SSF103481">
    <property type="entry name" value="Multidrug resistance efflux transporter EmrE"/>
    <property type="match status" value="2"/>
</dbReference>
<feature type="domain" description="EamA" evidence="7">
    <location>
        <begin position="250"/>
        <end position="386"/>
    </location>
</feature>
<keyword evidence="9" id="KW-1185">Reference proteome</keyword>
<evidence type="ECO:0000256" key="4">
    <source>
        <dbReference type="ARBA" id="ARBA00022989"/>
    </source>
</evidence>
<reference evidence="8 9" key="1">
    <citation type="submission" date="2024-11" db="EMBL/GenBank/DDBJ databases">
        <title>Chromosome-level genome assembly of Eucalyptus globulus Labill. provides insights into its genome evolution.</title>
        <authorList>
            <person name="Li X."/>
        </authorList>
    </citation>
    <scope>NUCLEOTIDE SEQUENCE [LARGE SCALE GENOMIC DNA]</scope>
    <source>
        <strain evidence="8">CL2024</strain>
        <tissue evidence="8">Fresh tender leaves</tissue>
    </source>
</reference>